<evidence type="ECO:0000256" key="1">
    <source>
        <dbReference type="ARBA" id="ARBA00010947"/>
    </source>
</evidence>
<sequence length="357" mass="37583">MRTRVLRFPCAGPDDLTPLRDALADGRLHPERVVAVLGKTEGNGCVNDFTRAFATSVLKRFFAEQLALPEDTVAERIAFVMSGGTEGGLSPHWLVFEVDDAVSPAPEQPGLAAGIAFTETFAPEQIGRLDQVRATAAAVRRAMAEAGIERAGDVHYVQIKCPLLTAARCEQARRRGATVATTDTYESMGYSRGASALGVALALGEVDERALNDAAICHDFALWSGRASTSAGIELMRNEILVLGNAPGWDPALRIGHDVMADALDGEALDRARATLGDGQLVALLAKAEPSRSGEIRGRRHTMWDDSDINATRHARALVGGVLGGRTGDLALFVSGGAEHQGPDGGGPLAVIVESGS</sequence>
<evidence type="ECO:0000256" key="2">
    <source>
        <dbReference type="ARBA" id="ARBA00022801"/>
    </source>
</evidence>
<feature type="region of interest" description="RU A" evidence="3">
    <location>
        <begin position="1"/>
        <end position="102"/>
    </location>
</feature>
<feature type="binding site" evidence="3">
    <location>
        <position position="192"/>
    </location>
    <ligand>
        <name>substrate</name>
    </ligand>
</feature>
<dbReference type="InterPro" id="IPR043006">
    <property type="entry name" value="AtzD/Barbiturase_RUB"/>
</dbReference>
<name>A0A9Q3UN36_9GAMM</name>
<feature type="binding site" evidence="3">
    <location>
        <position position="289"/>
    </location>
    <ligand>
        <name>Mg(2+)</name>
        <dbReference type="ChEBI" id="CHEBI:18420"/>
        <note>structural</note>
    </ligand>
</feature>
<dbReference type="GO" id="GO:0018753">
    <property type="term" value="F:cyanuric acid amidohydrolase activity"/>
    <property type="evidence" value="ECO:0007669"/>
    <property type="project" value="UniProtKB-UniRule"/>
</dbReference>
<comment type="activity regulation">
    <text evidence="3">Inhibited by barbituric acid.</text>
</comment>
<feature type="binding site" evidence="3">
    <location>
        <position position="51"/>
    </location>
    <ligand>
        <name>substrate</name>
    </ligand>
</feature>
<feature type="binding site" evidence="3">
    <location>
        <position position="346"/>
    </location>
    <ligand>
        <name>Mg(2+)</name>
        <dbReference type="ChEBI" id="CHEBI:18420"/>
        <note>structural</note>
    </ligand>
</feature>
<dbReference type="Proteomes" id="UP001108027">
    <property type="component" value="Unassembled WGS sequence"/>
</dbReference>
<dbReference type="Gene3D" id="3.30.1330.170">
    <property type="entry name" value="Cyanuric acid hydrolase/Barbiturase, RU A"/>
    <property type="match status" value="1"/>
</dbReference>
<comment type="pathway">
    <text evidence="3">Xenobiotic degradation; atrazine degradation; biuret from cyanurate: step 1/1.</text>
</comment>
<comment type="catalytic activity">
    <reaction evidence="3">
        <text>cyanurate + H2O = 1-carboxybiuret + H(+)</text>
        <dbReference type="Rhea" id="RHEA:70363"/>
        <dbReference type="ChEBI" id="CHEBI:15377"/>
        <dbReference type="ChEBI" id="CHEBI:15378"/>
        <dbReference type="ChEBI" id="CHEBI:38028"/>
        <dbReference type="ChEBI" id="CHEBI:142864"/>
        <dbReference type="EC" id="3.5.2.15"/>
    </reaction>
</comment>
<comment type="function">
    <text evidence="3">Responsible for the hydrolysis of cyanuric acid, an intermediate formed during catabolism of s-triazine based compounds in herbicides such as atrazine and polymers such as melamine. Catalyzes the hydrolytic opening of the s-triazine ring of cyanuric acid (2,4,6-trihydroxy-s-triazine) to yield carbon dioxide and carboxybiuret, which spontaneously decarboxylates to biuret.</text>
</comment>
<comment type="subunit">
    <text evidence="3">Homotetramer.</text>
</comment>
<feature type="site" description="Important for substrate specificity" evidence="3">
    <location>
        <position position="312"/>
    </location>
</feature>
<dbReference type="AlphaFoldDB" id="A0A9Q3UN36"/>
<keyword evidence="3" id="KW-0460">Magnesium</keyword>
<dbReference type="InterPro" id="IPR043007">
    <property type="entry name" value="AtzD/Barbiturase_RUC"/>
</dbReference>
<feature type="active site" description="Nucleophile" evidence="3">
    <location>
        <position position="230"/>
    </location>
</feature>
<dbReference type="GO" id="GO:0046872">
    <property type="term" value="F:metal ion binding"/>
    <property type="evidence" value="ECO:0007669"/>
    <property type="project" value="UniProtKB-UniRule"/>
</dbReference>
<dbReference type="Gene3D" id="3.30.1330.160">
    <property type="entry name" value="Cyanuric acid hydrolase/Barbituras, RU C"/>
    <property type="match status" value="1"/>
</dbReference>
<dbReference type="HAMAP" id="MF_01989">
    <property type="entry name" value="Cyc_amidohydrol"/>
    <property type="match status" value="1"/>
</dbReference>
<accession>A0A9Q3UN36</accession>
<gene>
    <name evidence="4" type="ORF">LL252_07455</name>
</gene>
<comment type="domain">
    <text evidence="3">The monomer structure is formed from three repeating units (RUs) that share the same structure as one another. The monomer, the active site and substrate all possess threefold rotational symmetry, to the extent that the active site possesses three potential Ser-Lys catalytic dyads. It is possible that any or all of the three active-site serines may act as nucleophile (albeit only one can do so per catalytic cycle).</text>
</comment>
<comment type="similarity">
    <text evidence="1 3">Belongs to the cyclic amide hydrolase (CyAH) family.</text>
</comment>
<keyword evidence="2 3" id="KW-0378">Hydrolase</keyword>
<keyword evidence="5" id="KW-1185">Reference proteome</keyword>
<feature type="binding site" evidence="3">
    <location>
        <position position="338"/>
    </location>
    <ligand>
        <name>Mg(2+)</name>
        <dbReference type="ChEBI" id="CHEBI:18420"/>
        <note>structural</note>
    </ligand>
</feature>
<protein>
    <recommendedName>
        <fullName evidence="3">Cyanuric acid amidohydrolase</fullName>
        <shortName evidence="3">CAH</shortName>
        <ecNumber evidence="3">3.5.2.15</ecNumber>
    </recommendedName>
</protein>
<evidence type="ECO:0000313" key="5">
    <source>
        <dbReference type="Proteomes" id="UP001108027"/>
    </source>
</evidence>
<feature type="active site" evidence="3">
    <location>
        <position position="160"/>
    </location>
</feature>
<dbReference type="InterPro" id="IPR043008">
    <property type="entry name" value="AtzD/Barbiturase_RUA"/>
</dbReference>
<feature type="binding site" evidence="3">
    <location>
        <position position="342"/>
    </location>
    <ligand>
        <name>Mg(2+)</name>
        <dbReference type="ChEBI" id="CHEBI:18420"/>
        <note>structural</note>
    </ligand>
</feature>
<feature type="region of interest" description="RU C" evidence="3">
    <location>
        <begin position="253"/>
        <end position="357"/>
    </location>
</feature>
<feature type="binding site" evidence="3">
    <location>
        <begin position="82"/>
        <end position="83"/>
    </location>
    <ligand>
        <name>substrate</name>
    </ligand>
</feature>
<feature type="binding site" evidence="3">
    <location>
        <position position="341"/>
    </location>
    <ligand>
        <name>Mg(2+)</name>
        <dbReference type="ChEBI" id="CHEBI:18420"/>
        <note>structural</note>
    </ligand>
</feature>
<comment type="caution">
    <text evidence="4">The sequence shown here is derived from an EMBL/GenBank/DDBJ whole genome shotgun (WGS) entry which is preliminary data.</text>
</comment>
<proteinExistence type="inferred from homology"/>
<dbReference type="EMBL" id="JAJGNA010000006">
    <property type="protein sequence ID" value="MCC4308407.1"/>
    <property type="molecule type" value="Genomic_DNA"/>
</dbReference>
<feature type="binding site" evidence="3">
    <location>
        <begin position="335"/>
        <end position="336"/>
    </location>
    <ligand>
        <name>substrate</name>
    </ligand>
</feature>
<dbReference type="NCBIfam" id="TIGR02714">
    <property type="entry name" value="amido_AtzD_TrzD"/>
    <property type="match status" value="1"/>
</dbReference>
<evidence type="ECO:0000256" key="3">
    <source>
        <dbReference type="HAMAP-Rule" id="MF_01989"/>
    </source>
</evidence>
<dbReference type="Gene3D" id="3.30.1330.180">
    <property type="entry name" value="Cyanuric acid hydrolase/Barbiturase, RU B"/>
    <property type="match status" value="1"/>
</dbReference>
<feature type="binding site" evidence="3">
    <location>
        <position position="343"/>
    </location>
    <ligand>
        <name>Mg(2+)</name>
        <dbReference type="ChEBI" id="CHEBI:18420"/>
        <note>structural</note>
    </ligand>
</feature>
<reference evidence="4" key="1">
    <citation type="submission" date="2021-10" db="EMBL/GenBank/DDBJ databases">
        <title>The diversity and Nitrogen Metabolism of Culturable Nitrate-Utilizing Bacteria Within the Oxygen Minimum Zone of the Changjiang (Yangtze River)Estuary.</title>
        <authorList>
            <person name="Zhang D."/>
            <person name="Zheng J."/>
            <person name="Liu S."/>
            <person name="He W."/>
        </authorList>
    </citation>
    <scope>NUCLEOTIDE SEQUENCE</scope>
    <source>
        <strain evidence="4">FXH-223</strain>
    </source>
</reference>
<dbReference type="InterPro" id="IPR014086">
    <property type="entry name" value="AtzD/Barbiturase"/>
</dbReference>
<feature type="region of interest" description="RU B" evidence="3">
    <location>
        <begin position="110"/>
        <end position="247"/>
    </location>
</feature>
<feature type="binding site" evidence="3">
    <location>
        <position position="316"/>
    </location>
    <ligand>
        <name>substrate</name>
    </ligand>
</feature>
<dbReference type="GO" id="GO:0019381">
    <property type="term" value="P:atrazine catabolic process"/>
    <property type="evidence" value="ECO:0007669"/>
    <property type="project" value="UniProtKB-UniRule"/>
</dbReference>
<comment type="caution">
    <text evidence="3">Lacks conserved residue(s) required for the propagation of feature annotation.</text>
</comment>
<evidence type="ECO:0000313" key="4">
    <source>
        <dbReference type="EMBL" id="MCC4308407.1"/>
    </source>
</evidence>
<dbReference type="EC" id="3.5.2.15" evidence="3"/>
<dbReference type="RefSeq" id="WP_228233610.1">
    <property type="nucleotide sequence ID" value="NZ_ARXL01000054.1"/>
</dbReference>
<organism evidence="4 5">
    <name type="scientific">Alloalcanivorax marinus</name>
    <dbReference type="NCBI Taxonomy" id="1177169"/>
    <lineage>
        <taxon>Bacteria</taxon>
        <taxon>Pseudomonadati</taxon>
        <taxon>Pseudomonadota</taxon>
        <taxon>Gammaproteobacteria</taxon>
        <taxon>Oceanospirillales</taxon>
        <taxon>Alcanivoracaceae</taxon>
        <taxon>Alloalcanivorax</taxon>
    </lineage>
</organism>
<keyword evidence="3" id="KW-0479">Metal-binding</keyword>
<dbReference type="Pfam" id="PF09663">
    <property type="entry name" value="Amido_AtzD_TrzD"/>
    <property type="match status" value="1"/>
</dbReference>
<feature type="binding site" evidence="3">
    <location>
        <begin position="230"/>
        <end position="231"/>
    </location>
    <ligand>
        <name>substrate</name>
    </ligand>
</feature>